<dbReference type="Pfam" id="PF16488">
    <property type="entry name" value="ArgoL2"/>
    <property type="match status" value="1"/>
</dbReference>
<accession>A0ABP1D3W5</accession>
<evidence type="ECO:0000259" key="2">
    <source>
        <dbReference type="PROSITE" id="PS50821"/>
    </source>
</evidence>
<dbReference type="PROSITE" id="PS50822">
    <property type="entry name" value="PIWI"/>
    <property type="match status" value="1"/>
</dbReference>
<dbReference type="InterPro" id="IPR036397">
    <property type="entry name" value="RNaseH_sf"/>
</dbReference>
<dbReference type="InterPro" id="IPR014811">
    <property type="entry name" value="ArgoL1"/>
</dbReference>
<dbReference type="Gene3D" id="3.30.420.10">
    <property type="entry name" value="Ribonuclease H-like superfamily/Ribonuclease H"/>
    <property type="match status" value="1"/>
</dbReference>
<sequence length="864" mass="96298">MPKDLTIYEYKITFSPNKSPLPGARSEDKLKSEDTARIIALLEETPTFQPFLSHIAHDKSEKLVSSELLPQPLEVPVSHRYEGEPTARQNAPVYTVKIAFVKELNSTELTQHMSGQPQYRDADVLPIVSALNLVLQQHASRVGVRVGKNRYFIPTSNAIFPLTLGLEARQGFFLSVRPMYKQLMVNINVCTTAFYLPGNLAMAMMAFQRESSGGMPRDFADKLKVVTTYLGYPRKRTIKSIARTPASRTTFHCEEFGGNISVEEYYKRKYNIKLQHADDLPLIDVSGFGRPPSYLPAELCEIPPNQAFHGLLSDKATAEMIKIACNIPAYNADAIVNQGFPQLGLDPNAPAGPLQGFGISVSNDMTVVPARILDAPRVAYKSGQPNVRDASWNILDVKFQRGGNMTNWAVLLVQQGYREEFAGPTDPRLLTFLKTFSNKCQASGMTVPNGPPKIMATPPLPPATKDPGRNQALETIRKTLTGNLDRNRKPSFILVLLSNVDKFIYPGIKHLCDVVMGLATVHMLLKKAAGDERKQDQYFSNVALKVNIKLGGINHLLDPQSMKWMSSVSTMLVGIDVTHPSPTSIKGTPSIAAVVASVDKDFVQFPASLRPQRNKNINKNAEEMVQDLTEMMIERLLLFQKRNNNALPQRIIVFRDGVSEGQYDLVLRHELPRLLDAFKKLKGGQYRPKLSIVICGKRHHARNYATGQDHVSRNGNTLPGTIVDKGITDIYGFDFYLQAHNGLQGQARPTHYYIVYDENRMDADSIQETTHRTSYLYARATKGVSLVPPAYYADLACERARLYLNKFLNLGDDSKSVASSEKGKGKGKKTDAEIEQEREAVYQKALKVWSGGVQADLSESMFYI</sequence>
<feature type="domain" description="PAZ" evidence="2">
    <location>
        <begin position="203"/>
        <end position="304"/>
    </location>
</feature>
<dbReference type="InterPro" id="IPR032474">
    <property type="entry name" value="Argonaute_N"/>
</dbReference>
<dbReference type="Pfam" id="PF08699">
    <property type="entry name" value="ArgoL1"/>
    <property type="match status" value="1"/>
</dbReference>
<feature type="domain" description="Piwi" evidence="3">
    <location>
        <begin position="492"/>
        <end position="805"/>
    </location>
</feature>
<dbReference type="InterPro" id="IPR003100">
    <property type="entry name" value="PAZ_dom"/>
</dbReference>
<keyword evidence="5" id="KW-1185">Reference proteome</keyword>
<dbReference type="Pfam" id="PF02170">
    <property type="entry name" value="PAZ"/>
    <property type="match status" value="1"/>
</dbReference>
<dbReference type="InterPro" id="IPR036085">
    <property type="entry name" value="PAZ_dom_sf"/>
</dbReference>
<evidence type="ECO:0000313" key="5">
    <source>
        <dbReference type="Proteomes" id="UP001497453"/>
    </source>
</evidence>
<evidence type="ECO:0000256" key="1">
    <source>
        <dbReference type="RuleBase" id="RU361178"/>
    </source>
</evidence>
<dbReference type="PROSITE" id="PS50821">
    <property type="entry name" value="PAZ"/>
    <property type="match status" value="1"/>
</dbReference>
<protein>
    <recommendedName>
        <fullName evidence="6">Piwi-domain-containing protein</fullName>
    </recommendedName>
</protein>
<dbReference type="SMART" id="SM00950">
    <property type="entry name" value="Piwi"/>
    <property type="match status" value="1"/>
</dbReference>
<dbReference type="InterPro" id="IPR003165">
    <property type="entry name" value="Piwi"/>
</dbReference>
<dbReference type="SMART" id="SM01163">
    <property type="entry name" value="DUF1785"/>
    <property type="match status" value="1"/>
</dbReference>
<dbReference type="Gene3D" id="3.40.50.2300">
    <property type="match status" value="1"/>
</dbReference>
<dbReference type="EMBL" id="OZ037945">
    <property type="protein sequence ID" value="CAL1702590.1"/>
    <property type="molecule type" value="Genomic_DNA"/>
</dbReference>
<dbReference type="CDD" id="cd02846">
    <property type="entry name" value="PAZ_argonaute_like"/>
    <property type="match status" value="1"/>
</dbReference>
<dbReference type="InterPro" id="IPR045246">
    <property type="entry name" value="Piwi_ago-like"/>
</dbReference>
<gene>
    <name evidence="4" type="ORF">GFSPODELE1_LOCUS4119</name>
</gene>
<dbReference type="InterPro" id="IPR012337">
    <property type="entry name" value="RNaseH-like_sf"/>
</dbReference>
<comment type="similarity">
    <text evidence="1">Belongs to the argonaute family.</text>
</comment>
<evidence type="ECO:0000313" key="4">
    <source>
        <dbReference type="EMBL" id="CAL1702590.1"/>
    </source>
</evidence>
<dbReference type="Proteomes" id="UP001497453">
    <property type="component" value="Chromosome 2"/>
</dbReference>
<dbReference type="PANTHER" id="PTHR22891">
    <property type="entry name" value="EUKARYOTIC TRANSLATION INITIATION FACTOR 2C"/>
    <property type="match status" value="1"/>
</dbReference>
<reference evidence="5" key="1">
    <citation type="submission" date="2024-04" db="EMBL/GenBank/DDBJ databases">
        <authorList>
            <person name="Shaw F."/>
            <person name="Minotto A."/>
        </authorList>
    </citation>
    <scope>NUCLEOTIDE SEQUENCE [LARGE SCALE GENOMIC DNA]</scope>
</reference>
<organism evidence="4 5">
    <name type="scientific">Somion occarium</name>
    <dbReference type="NCBI Taxonomy" id="3059160"/>
    <lineage>
        <taxon>Eukaryota</taxon>
        <taxon>Fungi</taxon>
        <taxon>Dikarya</taxon>
        <taxon>Basidiomycota</taxon>
        <taxon>Agaricomycotina</taxon>
        <taxon>Agaricomycetes</taxon>
        <taxon>Polyporales</taxon>
        <taxon>Cerrenaceae</taxon>
        <taxon>Somion</taxon>
    </lineage>
</organism>
<dbReference type="SUPFAM" id="SSF53098">
    <property type="entry name" value="Ribonuclease H-like"/>
    <property type="match status" value="1"/>
</dbReference>
<dbReference type="Gene3D" id="2.170.260.10">
    <property type="entry name" value="paz domain"/>
    <property type="match status" value="1"/>
</dbReference>
<dbReference type="InterPro" id="IPR032472">
    <property type="entry name" value="ArgoL2"/>
</dbReference>
<dbReference type="Pfam" id="PF02171">
    <property type="entry name" value="Piwi"/>
    <property type="match status" value="1"/>
</dbReference>
<dbReference type="SUPFAM" id="SSF101690">
    <property type="entry name" value="PAZ domain"/>
    <property type="match status" value="1"/>
</dbReference>
<proteinExistence type="inferred from homology"/>
<dbReference type="SMART" id="SM00949">
    <property type="entry name" value="PAZ"/>
    <property type="match status" value="1"/>
</dbReference>
<evidence type="ECO:0000259" key="3">
    <source>
        <dbReference type="PROSITE" id="PS50822"/>
    </source>
</evidence>
<evidence type="ECO:0008006" key="6">
    <source>
        <dbReference type="Google" id="ProtNLM"/>
    </source>
</evidence>
<dbReference type="CDD" id="cd04657">
    <property type="entry name" value="Piwi_ago-like"/>
    <property type="match status" value="1"/>
</dbReference>
<name>A0ABP1D3W5_9APHY</name>
<dbReference type="Pfam" id="PF16486">
    <property type="entry name" value="ArgoN"/>
    <property type="match status" value="1"/>
</dbReference>